<accession>W4UQR1</accession>
<dbReference type="Proteomes" id="UP000019131">
    <property type="component" value="Unassembled WGS sequence"/>
</dbReference>
<keyword evidence="2" id="KW-1185">Reference proteome</keyword>
<dbReference type="STRING" id="1445607.JCM10512_1580"/>
<dbReference type="AlphaFoldDB" id="W4UQR1"/>
<evidence type="ECO:0000313" key="1">
    <source>
        <dbReference type="EMBL" id="GAE83316.1"/>
    </source>
</evidence>
<evidence type="ECO:0000313" key="2">
    <source>
        <dbReference type="Proteomes" id="UP000019131"/>
    </source>
</evidence>
<dbReference type="EMBL" id="BAIV01000008">
    <property type="protein sequence ID" value="GAE83316.1"/>
    <property type="molecule type" value="Genomic_DNA"/>
</dbReference>
<protein>
    <submittedName>
        <fullName evidence="1">Uncharacterized protein</fullName>
    </submittedName>
</protein>
<organism evidence="1 2">
    <name type="scientific">Bacteroides reticulotermitis JCM 10512</name>
    <dbReference type="NCBI Taxonomy" id="1445607"/>
    <lineage>
        <taxon>Bacteria</taxon>
        <taxon>Pseudomonadati</taxon>
        <taxon>Bacteroidota</taxon>
        <taxon>Bacteroidia</taxon>
        <taxon>Bacteroidales</taxon>
        <taxon>Bacteroidaceae</taxon>
        <taxon>Bacteroides</taxon>
    </lineage>
</organism>
<name>W4UQR1_9BACE</name>
<proteinExistence type="predicted"/>
<comment type="caution">
    <text evidence="1">The sequence shown here is derived from an EMBL/GenBank/DDBJ whole genome shotgun (WGS) entry which is preliminary data.</text>
</comment>
<sequence length="68" mass="7531">MPVFEVYNAAGVQTIRRNKYPRFSAKITFDGDASDLEDVVVLDEEATPEVLAKALRKAGEFLIKKSNG</sequence>
<gene>
    <name evidence="1" type="ORF">JCM10512_1580</name>
</gene>
<reference evidence="1 2" key="1">
    <citation type="journal article" date="2014" name="Genome Announc.">
        <title>Draft Genome Sequence of Bacteroides reticulotermitis Strain JCM 10512T, Isolated from the Gut of a Termite.</title>
        <authorList>
            <person name="Yuki M."/>
            <person name="Oshima K."/>
            <person name="Suda W."/>
            <person name="Sakamoto M."/>
            <person name="Iida T."/>
            <person name="Hattori M."/>
            <person name="Ohkuma M."/>
        </authorList>
    </citation>
    <scope>NUCLEOTIDE SEQUENCE [LARGE SCALE GENOMIC DNA]</scope>
    <source>
        <strain evidence="1 2">JCM 10512</strain>
    </source>
</reference>